<accession>A0ABT7L8T8</accession>
<comment type="caution">
    <text evidence="1">The sequence shown here is derived from an EMBL/GenBank/DDBJ whole genome shotgun (WGS) entry which is preliminary data.</text>
</comment>
<keyword evidence="2" id="KW-1185">Reference proteome</keyword>
<evidence type="ECO:0000313" key="1">
    <source>
        <dbReference type="EMBL" id="MDL4842293.1"/>
    </source>
</evidence>
<evidence type="ECO:0000313" key="2">
    <source>
        <dbReference type="Proteomes" id="UP001235343"/>
    </source>
</evidence>
<dbReference type="PANTHER" id="PTHR34387">
    <property type="entry name" value="SLR1258 PROTEIN"/>
    <property type="match status" value="1"/>
</dbReference>
<name>A0ABT7L8T8_9BACI</name>
<dbReference type="InterPro" id="IPR007497">
    <property type="entry name" value="SIMPL/DUF541"/>
</dbReference>
<dbReference type="Gene3D" id="3.30.70.2970">
    <property type="entry name" value="Protein of unknown function (DUF541), domain 2"/>
    <property type="match status" value="1"/>
</dbReference>
<organism evidence="1 2">
    <name type="scientific">Aquibacillus rhizosphaerae</name>
    <dbReference type="NCBI Taxonomy" id="3051431"/>
    <lineage>
        <taxon>Bacteria</taxon>
        <taxon>Bacillati</taxon>
        <taxon>Bacillota</taxon>
        <taxon>Bacilli</taxon>
        <taxon>Bacillales</taxon>
        <taxon>Bacillaceae</taxon>
        <taxon>Aquibacillus</taxon>
    </lineage>
</organism>
<sequence length="220" mass="24840">MNYGPVHKPYTIQKRKMTLSGKALLSVEPNIAEIHIGVVSENKELTSAQQESAQIINQVIDSLLKIGTSQEHIQTIDYTIFPRYDYAENNQIFKGYQVTHFLSVITENFSQIGTILDTAVRNGANRVMNIKFSVKNKDHYYRQALKMAMEDTLAKAQTISNFLNVYLDPIPASISEQINETPTFSYQTVSNSEVGGISTTIEPGRLDIEAKLETEFFYFA</sequence>
<dbReference type="Gene3D" id="3.30.110.170">
    <property type="entry name" value="Protein of unknown function (DUF541), domain 1"/>
    <property type="match status" value="1"/>
</dbReference>
<dbReference type="PANTHER" id="PTHR34387:SF1">
    <property type="entry name" value="PERIPLASMIC IMMUNOGENIC PROTEIN"/>
    <property type="match status" value="1"/>
</dbReference>
<dbReference type="InterPro" id="IPR052022">
    <property type="entry name" value="26kDa_periplasmic_antigen"/>
</dbReference>
<gene>
    <name evidence="1" type="ORF">QQS35_17785</name>
</gene>
<proteinExistence type="predicted"/>
<dbReference type="Pfam" id="PF04402">
    <property type="entry name" value="SIMPL"/>
    <property type="match status" value="1"/>
</dbReference>
<protein>
    <submittedName>
        <fullName evidence="1">SIMPL domain-containing protein</fullName>
    </submittedName>
</protein>
<reference evidence="1 2" key="1">
    <citation type="submission" date="2023-06" db="EMBL/GenBank/DDBJ databases">
        <title>Aquibacillus rhizosphaerae LR5S19.</title>
        <authorList>
            <person name="Sun J.-Q."/>
        </authorList>
    </citation>
    <scope>NUCLEOTIDE SEQUENCE [LARGE SCALE GENOMIC DNA]</scope>
    <source>
        <strain evidence="1 2">LR5S19</strain>
    </source>
</reference>
<dbReference type="Proteomes" id="UP001235343">
    <property type="component" value="Unassembled WGS sequence"/>
</dbReference>
<dbReference type="EMBL" id="JASTZU010000058">
    <property type="protein sequence ID" value="MDL4842293.1"/>
    <property type="molecule type" value="Genomic_DNA"/>
</dbReference>
<dbReference type="RefSeq" id="WP_285933575.1">
    <property type="nucleotide sequence ID" value="NZ_JASTZU010000058.1"/>
</dbReference>